<evidence type="ECO:0000256" key="2">
    <source>
        <dbReference type="ARBA" id="ARBA00022692"/>
    </source>
</evidence>
<feature type="binding site" description="axial binding residue" evidence="6">
    <location>
        <position position="274"/>
    </location>
    <ligand>
        <name>heme</name>
        <dbReference type="ChEBI" id="CHEBI:30413"/>
    </ligand>
    <ligandPart>
        <name>Fe</name>
        <dbReference type="ChEBI" id="CHEBI:18248"/>
    </ligandPart>
</feature>
<keyword evidence="7" id="KW-0560">Oxidoreductase</keyword>
<evidence type="ECO:0000313" key="9">
    <source>
        <dbReference type="Proteomes" id="UP000594263"/>
    </source>
</evidence>
<dbReference type="OMA" id="ADATNEW"/>
<dbReference type="PANTHER" id="PTHR24286:SF305">
    <property type="entry name" value="CYTOCHROME P450 708A2"/>
    <property type="match status" value="1"/>
</dbReference>
<dbReference type="GO" id="GO:0016705">
    <property type="term" value="F:oxidoreductase activity, acting on paired donors, with incorporation or reduction of molecular oxygen"/>
    <property type="evidence" value="ECO:0007669"/>
    <property type="project" value="InterPro"/>
</dbReference>
<dbReference type="InterPro" id="IPR001128">
    <property type="entry name" value="Cyt_P450"/>
</dbReference>
<dbReference type="GO" id="GO:0004497">
    <property type="term" value="F:monooxygenase activity"/>
    <property type="evidence" value="ECO:0007669"/>
    <property type="project" value="UniProtKB-KW"/>
</dbReference>
<dbReference type="GO" id="GO:0016132">
    <property type="term" value="P:brassinosteroid biosynthetic process"/>
    <property type="evidence" value="ECO:0007669"/>
    <property type="project" value="TreeGrafter"/>
</dbReference>
<evidence type="ECO:0000256" key="4">
    <source>
        <dbReference type="ARBA" id="ARBA00022989"/>
    </source>
</evidence>
<evidence type="ECO:0008006" key="10">
    <source>
        <dbReference type="Google" id="ProtNLM"/>
    </source>
</evidence>
<dbReference type="Gene3D" id="1.10.630.10">
    <property type="entry name" value="Cytochrome P450"/>
    <property type="match status" value="1"/>
</dbReference>
<proteinExistence type="inferred from homology"/>
<comment type="subcellular location">
    <subcellularLocation>
        <location evidence="1">Membrane</location>
        <topology evidence="1">Single-pass membrane protein</topology>
    </subcellularLocation>
</comment>
<comment type="cofactor">
    <cofactor evidence="6">
        <name>heme</name>
        <dbReference type="ChEBI" id="CHEBI:30413"/>
    </cofactor>
</comment>
<evidence type="ECO:0000256" key="7">
    <source>
        <dbReference type="RuleBase" id="RU000461"/>
    </source>
</evidence>
<protein>
    <recommendedName>
        <fullName evidence="10">Cytochrome P450</fullName>
    </recommendedName>
</protein>
<dbReference type="InterPro" id="IPR036396">
    <property type="entry name" value="Cyt_P450_sf"/>
</dbReference>
<evidence type="ECO:0000256" key="6">
    <source>
        <dbReference type="PIRSR" id="PIRSR602401-1"/>
    </source>
</evidence>
<dbReference type="PANTHER" id="PTHR24286">
    <property type="entry name" value="CYTOCHROME P450 26"/>
    <property type="match status" value="1"/>
</dbReference>
<keyword evidence="6 7" id="KW-0349">Heme</keyword>
<dbReference type="GO" id="GO:0016020">
    <property type="term" value="C:membrane"/>
    <property type="evidence" value="ECO:0007669"/>
    <property type="project" value="UniProtKB-SubCell"/>
</dbReference>
<keyword evidence="9" id="KW-1185">Reference proteome</keyword>
<dbReference type="Proteomes" id="UP000594263">
    <property type="component" value="Unplaced"/>
</dbReference>
<keyword evidence="4" id="KW-0472">Membrane</keyword>
<evidence type="ECO:0000256" key="3">
    <source>
        <dbReference type="ARBA" id="ARBA00022723"/>
    </source>
</evidence>
<dbReference type="GO" id="GO:0016125">
    <property type="term" value="P:sterol metabolic process"/>
    <property type="evidence" value="ECO:0007669"/>
    <property type="project" value="TreeGrafter"/>
</dbReference>
<organism evidence="8 9">
    <name type="scientific">Kalanchoe fedtschenkoi</name>
    <name type="common">Lavender scallops</name>
    <name type="synonym">South American air plant</name>
    <dbReference type="NCBI Taxonomy" id="63787"/>
    <lineage>
        <taxon>Eukaryota</taxon>
        <taxon>Viridiplantae</taxon>
        <taxon>Streptophyta</taxon>
        <taxon>Embryophyta</taxon>
        <taxon>Tracheophyta</taxon>
        <taxon>Spermatophyta</taxon>
        <taxon>Magnoliopsida</taxon>
        <taxon>eudicotyledons</taxon>
        <taxon>Gunneridae</taxon>
        <taxon>Pentapetalae</taxon>
        <taxon>Saxifragales</taxon>
        <taxon>Crassulaceae</taxon>
        <taxon>Kalanchoe</taxon>
    </lineage>
</organism>
<comment type="similarity">
    <text evidence="7">Belongs to the cytochrome P450 family.</text>
</comment>
<dbReference type="EnsemblPlants" id="Kaladp0092s0074.1.v1.1">
    <property type="protein sequence ID" value="Kaladp0092s0074.1.v1.1"/>
    <property type="gene ID" value="Kaladp0092s0074.v1.1"/>
</dbReference>
<keyword evidence="3 6" id="KW-0479">Metal-binding</keyword>
<dbReference type="Pfam" id="PF00067">
    <property type="entry name" value="p450"/>
    <property type="match status" value="1"/>
</dbReference>
<dbReference type="InterPro" id="IPR017972">
    <property type="entry name" value="Cyt_P450_CS"/>
</dbReference>
<dbReference type="PRINTS" id="PR00463">
    <property type="entry name" value="EP450I"/>
</dbReference>
<dbReference type="InterPro" id="IPR002401">
    <property type="entry name" value="Cyt_P450_E_grp-I"/>
</dbReference>
<reference evidence="8" key="1">
    <citation type="submission" date="2021-01" db="UniProtKB">
        <authorList>
            <consortium name="EnsemblPlants"/>
        </authorList>
    </citation>
    <scope>IDENTIFICATION</scope>
</reference>
<accession>A0A7N1A3J2</accession>
<evidence type="ECO:0000256" key="1">
    <source>
        <dbReference type="ARBA" id="ARBA00004167"/>
    </source>
</evidence>
<name>A0A7N1A3J2_KALFE</name>
<evidence type="ECO:0000256" key="5">
    <source>
        <dbReference type="ARBA" id="ARBA00023004"/>
    </source>
</evidence>
<keyword evidence="7" id="KW-0503">Monooxygenase</keyword>
<dbReference type="GO" id="GO:0005506">
    <property type="term" value="F:iron ion binding"/>
    <property type="evidence" value="ECO:0007669"/>
    <property type="project" value="InterPro"/>
</dbReference>
<dbReference type="Gramene" id="Kaladp0092s0074.1.v1.1">
    <property type="protein sequence ID" value="Kaladp0092s0074.1.v1.1"/>
    <property type="gene ID" value="Kaladp0092s0074.v1.1"/>
</dbReference>
<dbReference type="SUPFAM" id="SSF48264">
    <property type="entry name" value="Cytochrome P450"/>
    <property type="match status" value="1"/>
</dbReference>
<sequence>MEMAVHNALKSWSGKESIDVKKEISSMVFDFTAKQIFGYDTDASPVKLSDKFSSFLGCLVTLPLNVPGTKYYNCMKDHKCIMNKLRQVVKERLAAPKMGEEYGDLLDSAIKDIGTEKLVTEEFVVYLLLGLLAASYDSSSLTVAVAFKLLSENPAVSEELTAEHEAIVDTRIDKDSSLTWDEYKSMTFTRHVINETLRIGPIVPGVLRRTLQDIEVKGYKIPAGWSVMVVTAAQHYNPEAFAEPEKFNPSRWKELDSTVISKNFKPFGGGTRQCAGAEYSKAFMAVFFHKLLTEYRWEKVRGGDVIRNPLLGFKDGIHIKVSVNP</sequence>
<evidence type="ECO:0000313" key="8">
    <source>
        <dbReference type="EnsemblPlants" id="Kaladp0092s0074.1.v1.1"/>
    </source>
</evidence>
<dbReference type="PROSITE" id="PS00086">
    <property type="entry name" value="CYTOCHROME_P450"/>
    <property type="match status" value="1"/>
</dbReference>
<keyword evidence="4" id="KW-1133">Transmembrane helix</keyword>
<keyword evidence="2" id="KW-0812">Transmembrane</keyword>
<keyword evidence="5 6" id="KW-0408">Iron</keyword>
<dbReference type="AlphaFoldDB" id="A0A7N1A3J2"/>
<dbReference type="GO" id="GO:0020037">
    <property type="term" value="F:heme binding"/>
    <property type="evidence" value="ECO:0007669"/>
    <property type="project" value="InterPro"/>
</dbReference>
<dbReference type="GO" id="GO:0010268">
    <property type="term" value="P:brassinosteroid homeostasis"/>
    <property type="evidence" value="ECO:0007669"/>
    <property type="project" value="TreeGrafter"/>
</dbReference>